<dbReference type="CDD" id="cd05233">
    <property type="entry name" value="SDR_c"/>
    <property type="match status" value="1"/>
</dbReference>
<dbReference type="EMBL" id="JAKWFO010000005">
    <property type="protein sequence ID" value="KAI9636593.1"/>
    <property type="molecule type" value="Genomic_DNA"/>
</dbReference>
<dbReference type="PANTHER" id="PTHR43669">
    <property type="entry name" value="5-KETO-D-GLUCONATE 5-REDUCTASE"/>
    <property type="match status" value="1"/>
</dbReference>
<evidence type="ECO:0000256" key="2">
    <source>
        <dbReference type="ARBA" id="ARBA00022857"/>
    </source>
</evidence>
<keyword evidence="6" id="KW-1185">Reference proteome</keyword>
<comment type="similarity">
    <text evidence="1 4">Belongs to the short-chain dehydrogenases/reductases (SDR) family.</text>
</comment>
<evidence type="ECO:0000313" key="6">
    <source>
        <dbReference type="Proteomes" id="UP001164286"/>
    </source>
</evidence>
<dbReference type="PANTHER" id="PTHR43669:SF3">
    <property type="entry name" value="ALCOHOL DEHYDROGENASE, PUTATIVE (AFU_ORTHOLOGUE AFUA_3G03445)-RELATED"/>
    <property type="match status" value="1"/>
</dbReference>
<reference evidence="5" key="1">
    <citation type="journal article" date="2022" name="G3 (Bethesda)">
        <title>High quality genome of the basidiomycete yeast Dioszegia hungarica PDD-24b-2 isolated from cloud water.</title>
        <authorList>
            <person name="Jarrige D."/>
            <person name="Haridas S."/>
            <person name="Bleykasten-Grosshans C."/>
            <person name="Joly M."/>
            <person name="Nadalig T."/>
            <person name="Sancelme M."/>
            <person name="Vuilleumier S."/>
            <person name="Grigoriev I.V."/>
            <person name="Amato P."/>
            <person name="Bringel F."/>
        </authorList>
    </citation>
    <scope>NUCLEOTIDE SEQUENCE</scope>
    <source>
        <strain evidence="5">PDD-24b-2</strain>
    </source>
</reference>
<dbReference type="GeneID" id="77728794"/>
<dbReference type="SUPFAM" id="SSF51735">
    <property type="entry name" value="NAD(P)-binding Rossmann-fold domains"/>
    <property type="match status" value="1"/>
</dbReference>
<evidence type="ECO:0000256" key="1">
    <source>
        <dbReference type="ARBA" id="ARBA00006484"/>
    </source>
</evidence>
<name>A0AA38H949_9TREE</name>
<dbReference type="RefSeq" id="XP_052946370.1">
    <property type="nucleotide sequence ID" value="XM_053089589.1"/>
</dbReference>
<comment type="caution">
    <text evidence="5">The sequence shown here is derived from an EMBL/GenBank/DDBJ whole genome shotgun (WGS) entry which is preliminary data.</text>
</comment>
<dbReference type="Gene3D" id="3.40.50.720">
    <property type="entry name" value="NAD(P)-binding Rossmann-like Domain"/>
    <property type="match status" value="1"/>
</dbReference>
<proteinExistence type="inferred from homology"/>
<dbReference type="GO" id="GO:0016491">
    <property type="term" value="F:oxidoreductase activity"/>
    <property type="evidence" value="ECO:0007669"/>
    <property type="project" value="UniProtKB-KW"/>
</dbReference>
<evidence type="ECO:0000256" key="4">
    <source>
        <dbReference type="RuleBase" id="RU000363"/>
    </source>
</evidence>
<dbReference type="AlphaFoldDB" id="A0AA38H949"/>
<organism evidence="5 6">
    <name type="scientific">Dioszegia hungarica</name>
    <dbReference type="NCBI Taxonomy" id="4972"/>
    <lineage>
        <taxon>Eukaryota</taxon>
        <taxon>Fungi</taxon>
        <taxon>Dikarya</taxon>
        <taxon>Basidiomycota</taxon>
        <taxon>Agaricomycotina</taxon>
        <taxon>Tremellomycetes</taxon>
        <taxon>Tremellales</taxon>
        <taxon>Bulleribasidiaceae</taxon>
        <taxon>Dioszegia</taxon>
    </lineage>
</organism>
<protein>
    <submittedName>
        <fullName evidence="5">Short-chain dehydrogenase/reductase SDR</fullName>
    </submittedName>
</protein>
<dbReference type="InterPro" id="IPR036291">
    <property type="entry name" value="NAD(P)-bd_dom_sf"/>
</dbReference>
<dbReference type="PROSITE" id="PS00061">
    <property type="entry name" value="ADH_SHORT"/>
    <property type="match status" value="1"/>
</dbReference>
<gene>
    <name evidence="5" type="ORF">MKK02DRAFT_37207</name>
</gene>
<keyword evidence="3" id="KW-0560">Oxidoreductase</keyword>
<evidence type="ECO:0000256" key="3">
    <source>
        <dbReference type="ARBA" id="ARBA00023002"/>
    </source>
</evidence>
<dbReference type="Pfam" id="PF00106">
    <property type="entry name" value="adh_short"/>
    <property type="match status" value="1"/>
</dbReference>
<dbReference type="InterPro" id="IPR002347">
    <property type="entry name" value="SDR_fam"/>
</dbReference>
<dbReference type="PRINTS" id="PR00080">
    <property type="entry name" value="SDRFAMILY"/>
</dbReference>
<evidence type="ECO:0000313" key="5">
    <source>
        <dbReference type="EMBL" id="KAI9636593.1"/>
    </source>
</evidence>
<accession>A0AA38H949</accession>
<keyword evidence="2" id="KW-0521">NADP</keyword>
<dbReference type="PRINTS" id="PR00081">
    <property type="entry name" value="GDHRDH"/>
</dbReference>
<dbReference type="InterPro" id="IPR020904">
    <property type="entry name" value="Sc_DH/Rdtase_CS"/>
</dbReference>
<sequence length="249" mass="26546">MTSITPITPGIALVTGASSGIGRSAAIALHKVGWTVILVARRKDALEDAVQLMNEGGGERARALPADLSVEEEVLAVFETIKKDYGRLDLLFNNAGMGSRKIPIEELPLAEFRKVMELNVTASFICAQEAVRLMKAQSPKGGRIINNGSISAYTPRVFSAPYTMSKHAILGLTKCLALDGRADNIACSQLDIGNANSGIHGTTEMLQPNGNKQAEEQFHVDYAGQAVLYMASLPLGTLMATTMPFVGRG</sequence>
<dbReference type="Proteomes" id="UP001164286">
    <property type="component" value="Unassembled WGS sequence"/>
</dbReference>